<dbReference type="GO" id="GO:0034417">
    <property type="term" value="F:bisphosphoglycerate 3-phosphatase activity"/>
    <property type="evidence" value="ECO:0007669"/>
    <property type="project" value="UniProtKB-EC"/>
</dbReference>
<comment type="subcellular location">
    <subcellularLocation>
        <location evidence="1">Cell membrane</location>
    </subcellularLocation>
</comment>
<organism evidence="19 20">
    <name type="scientific">Haemaphysalis longicornis</name>
    <name type="common">Bush tick</name>
    <dbReference type="NCBI Taxonomy" id="44386"/>
    <lineage>
        <taxon>Eukaryota</taxon>
        <taxon>Metazoa</taxon>
        <taxon>Ecdysozoa</taxon>
        <taxon>Arthropoda</taxon>
        <taxon>Chelicerata</taxon>
        <taxon>Arachnida</taxon>
        <taxon>Acari</taxon>
        <taxon>Parasitiformes</taxon>
        <taxon>Ixodida</taxon>
        <taxon>Ixodoidea</taxon>
        <taxon>Ixodidae</taxon>
        <taxon>Haemaphysalinae</taxon>
        <taxon>Haemaphysalis</taxon>
    </lineage>
</organism>
<comment type="caution">
    <text evidence="19">The sequence shown here is derived from an EMBL/GenBank/DDBJ whole genome shotgun (WGS) entry which is preliminary data.</text>
</comment>
<evidence type="ECO:0000256" key="12">
    <source>
        <dbReference type="ARBA" id="ARBA00043668"/>
    </source>
</evidence>
<dbReference type="PANTHER" id="PTHR20963">
    <property type="entry name" value="MULTIPLE INOSITOL POLYPHOSPHATE PHOSPHATASE-RELATED"/>
    <property type="match status" value="1"/>
</dbReference>
<dbReference type="GO" id="GO:0003993">
    <property type="term" value="F:acid phosphatase activity"/>
    <property type="evidence" value="ECO:0007669"/>
    <property type="project" value="TreeGrafter"/>
</dbReference>
<comment type="similarity">
    <text evidence="2">Belongs to the histidine acid phosphatase family. MINPP1 subfamily.</text>
</comment>
<evidence type="ECO:0000313" key="20">
    <source>
        <dbReference type="Proteomes" id="UP000821853"/>
    </source>
</evidence>
<dbReference type="Proteomes" id="UP000821853">
    <property type="component" value="Unassembled WGS sequence"/>
</dbReference>
<comment type="catalytic activity">
    <reaction evidence="13">
        <text>1D-myo-inositol 1,2,4,5,6-pentakisphosphate + H2O = 1D-myo-inositol 1,2,5,6-tetrakisphosphate + phosphate</text>
        <dbReference type="Rhea" id="RHEA:77115"/>
        <dbReference type="ChEBI" id="CHEBI:15377"/>
        <dbReference type="ChEBI" id="CHEBI:43474"/>
        <dbReference type="ChEBI" id="CHEBI:57798"/>
        <dbReference type="ChEBI" id="CHEBI:195535"/>
        <dbReference type="EC" id="3.1.3.62"/>
    </reaction>
    <physiologicalReaction direction="left-to-right" evidence="13">
        <dbReference type="Rhea" id="RHEA:77116"/>
    </physiologicalReaction>
</comment>
<sequence length="492" mass="56314">MPPSEPVNGNLRHRSAGGSEGQKDRAESQQPHAEENKPQGNLSLWSALPLVALVIVISVIVFVLLRGQTPPPACYPESREETCYEGKKDAYRLYGTKTDYRVLVSMYELDKQKEYVVPDCTPQGLFLFNRHTTRYPDKDDIEKMVEAMPRLQSNIQAAAKNGMVHLCKSDLDALSNWTLRFKPDDDNHVTPSGQNVSYDQAKRFLSMFPKLFSPFRASDYVVGFTSRVRTLETAKAFLHGLLSETEYSEVEKHFLPPQDDILQFHKECDKISKEKAGTPPAVEAYEKGPYWQRLLTTLTWRLGFNVTKADLKMMLRACQFEYATVRRGPDDLKASEFREDLDDYYKDGYGRERNYVQACPVITELVTRLNSKALTPYSLISFFLFFKNFCAAKRLTDRVLHQRGVNYSFVMRNSGRMADRQWRSSLLCPFNANVAFVLFKCPKDSHKVVTFLNERPQQIPGCPSHHCPLETFLNIYKEPADTCNITEICSVA</sequence>
<dbReference type="GO" id="GO:0052745">
    <property type="term" value="F:inositol phosphate phosphatase activity"/>
    <property type="evidence" value="ECO:0007669"/>
    <property type="project" value="TreeGrafter"/>
</dbReference>
<dbReference type="EC" id="3.1.3.62" evidence="4"/>
<dbReference type="InterPro" id="IPR016274">
    <property type="entry name" value="Histidine_acid_Pase_euk"/>
</dbReference>
<evidence type="ECO:0000256" key="5">
    <source>
        <dbReference type="ARBA" id="ARBA00018097"/>
    </source>
</evidence>
<proteinExistence type="inferred from homology"/>
<comment type="catalytic activity">
    <reaction evidence="14">
        <text>1D-myo-inositol hexakisphosphate + H2O = 1D-myo-inositol 1,2,4,5,6-pentakisphosphate + phosphate</text>
        <dbReference type="Rhea" id="RHEA:16989"/>
        <dbReference type="ChEBI" id="CHEBI:15377"/>
        <dbReference type="ChEBI" id="CHEBI:43474"/>
        <dbReference type="ChEBI" id="CHEBI:57798"/>
        <dbReference type="ChEBI" id="CHEBI:58130"/>
        <dbReference type="EC" id="3.1.3.62"/>
    </reaction>
    <physiologicalReaction direction="left-to-right" evidence="14">
        <dbReference type="Rhea" id="RHEA:16990"/>
    </physiologicalReaction>
</comment>
<evidence type="ECO:0000256" key="17">
    <source>
        <dbReference type="SAM" id="MobiDB-lite"/>
    </source>
</evidence>
<feature type="disulfide bond" evidence="16">
    <location>
        <begin position="462"/>
        <end position="467"/>
    </location>
</feature>
<dbReference type="SUPFAM" id="SSF53254">
    <property type="entry name" value="Phosphoglycerate mutase-like"/>
    <property type="match status" value="1"/>
</dbReference>
<protein>
    <recommendedName>
        <fullName evidence="5">Multiple inositol polyphosphate phosphatase 1</fullName>
        <ecNumber evidence="4">3.1.3.62</ecNumber>
        <ecNumber evidence="3">3.1.3.80</ecNumber>
    </recommendedName>
    <alternativeName>
        <fullName evidence="11">2,3-bisphosphoglycerate 3-phosphatase</fullName>
    </alternativeName>
</protein>
<keyword evidence="10" id="KW-0325">Glycoprotein</keyword>
<evidence type="ECO:0000256" key="7">
    <source>
        <dbReference type="ARBA" id="ARBA00022729"/>
    </source>
</evidence>
<dbReference type="EC" id="3.1.3.80" evidence="3"/>
<keyword evidence="16" id="KW-1015">Disulfide bond</keyword>
<evidence type="ECO:0000256" key="4">
    <source>
        <dbReference type="ARBA" id="ARBA00013040"/>
    </source>
</evidence>
<name>A0A9J6FUA3_HAELO</name>
<dbReference type="OMA" id="SLHSPWC"/>
<dbReference type="PANTHER" id="PTHR20963:SF8">
    <property type="entry name" value="MULTIPLE INOSITOL POLYPHOSPHATE PHOSPHATASE 1"/>
    <property type="match status" value="1"/>
</dbReference>
<keyword evidence="6" id="KW-1003">Cell membrane</keyword>
<evidence type="ECO:0000256" key="1">
    <source>
        <dbReference type="ARBA" id="ARBA00004236"/>
    </source>
</evidence>
<comment type="catalytic activity">
    <reaction evidence="12">
        <text>1D-myo-inositol 1,2,5,6-tetrakisphosphate + H2O = 1D-myo-inositol 1,2,6-trisphosphate + phosphate</text>
        <dbReference type="Rhea" id="RHEA:77119"/>
        <dbReference type="ChEBI" id="CHEBI:15377"/>
        <dbReference type="ChEBI" id="CHEBI:43474"/>
        <dbReference type="ChEBI" id="CHEBI:195535"/>
        <dbReference type="ChEBI" id="CHEBI:195537"/>
        <dbReference type="EC" id="3.1.3.62"/>
    </reaction>
    <physiologicalReaction direction="left-to-right" evidence="12">
        <dbReference type="Rhea" id="RHEA:77120"/>
    </physiologicalReaction>
</comment>
<keyword evidence="7" id="KW-0732">Signal</keyword>
<feature type="region of interest" description="Disordered" evidence="17">
    <location>
        <begin position="1"/>
        <end position="39"/>
    </location>
</feature>
<keyword evidence="9 18" id="KW-0472">Membrane</keyword>
<dbReference type="Gene3D" id="3.40.50.1240">
    <property type="entry name" value="Phosphoglycerate mutase-like"/>
    <property type="match status" value="1"/>
</dbReference>
<comment type="catalytic activity">
    <reaction evidence="15">
        <text>(2R)-2,3-bisphosphoglycerate + H2O = (2R)-2-phosphoglycerate + phosphate</text>
        <dbReference type="Rhea" id="RHEA:27381"/>
        <dbReference type="ChEBI" id="CHEBI:15377"/>
        <dbReference type="ChEBI" id="CHEBI:43474"/>
        <dbReference type="ChEBI" id="CHEBI:58248"/>
        <dbReference type="ChEBI" id="CHEBI:58289"/>
        <dbReference type="EC" id="3.1.3.80"/>
    </reaction>
    <physiologicalReaction direction="left-to-right" evidence="15">
        <dbReference type="Rhea" id="RHEA:27382"/>
    </physiologicalReaction>
</comment>
<evidence type="ECO:0000256" key="6">
    <source>
        <dbReference type="ARBA" id="ARBA00022475"/>
    </source>
</evidence>
<dbReference type="GO" id="GO:0005886">
    <property type="term" value="C:plasma membrane"/>
    <property type="evidence" value="ECO:0007669"/>
    <property type="project" value="UniProtKB-SubCell"/>
</dbReference>
<evidence type="ECO:0000256" key="13">
    <source>
        <dbReference type="ARBA" id="ARBA00043671"/>
    </source>
</evidence>
<feature type="transmembrane region" description="Helical" evidence="18">
    <location>
        <begin position="44"/>
        <end position="65"/>
    </location>
</feature>
<dbReference type="Pfam" id="PF00328">
    <property type="entry name" value="His_Phos_2"/>
    <property type="match status" value="1"/>
</dbReference>
<keyword evidence="18" id="KW-1133">Transmembrane helix</keyword>
<evidence type="ECO:0000256" key="11">
    <source>
        <dbReference type="ARBA" id="ARBA00031642"/>
    </source>
</evidence>
<evidence type="ECO:0000256" key="15">
    <source>
        <dbReference type="ARBA" id="ARBA00043832"/>
    </source>
</evidence>
<dbReference type="InterPro" id="IPR000560">
    <property type="entry name" value="His_Pase_clade-2"/>
</dbReference>
<evidence type="ECO:0000256" key="10">
    <source>
        <dbReference type="ARBA" id="ARBA00023180"/>
    </source>
</evidence>
<dbReference type="VEuPathDB" id="VectorBase:HLOH_060245"/>
<evidence type="ECO:0000256" key="2">
    <source>
        <dbReference type="ARBA" id="ARBA00008422"/>
    </source>
</evidence>
<dbReference type="PIRSF" id="PIRSF000894">
    <property type="entry name" value="Acid_phosphatase"/>
    <property type="match status" value="1"/>
</dbReference>
<evidence type="ECO:0000256" key="18">
    <source>
        <dbReference type="SAM" id="Phobius"/>
    </source>
</evidence>
<evidence type="ECO:0000313" key="19">
    <source>
        <dbReference type="EMBL" id="KAH9365660.1"/>
    </source>
</evidence>
<dbReference type="InterPro" id="IPR029033">
    <property type="entry name" value="His_PPase_superfam"/>
</dbReference>
<feature type="compositionally biased region" description="Basic and acidic residues" evidence="17">
    <location>
        <begin position="21"/>
        <end position="37"/>
    </location>
</feature>
<keyword evidence="18" id="KW-0812">Transmembrane</keyword>
<gene>
    <name evidence="19" type="ORF">HPB48_003062</name>
</gene>
<feature type="disulfide bond" evidence="16">
    <location>
        <begin position="120"/>
        <end position="441"/>
    </location>
</feature>
<evidence type="ECO:0000256" key="16">
    <source>
        <dbReference type="PIRSR" id="PIRSR000894-2"/>
    </source>
</evidence>
<evidence type="ECO:0000256" key="9">
    <source>
        <dbReference type="ARBA" id="ARBA00023136"/>
    </source>
</evidence>
<dbReference type="OrthoDB" id="6509975at2759"/>
<reference evidence="19 20" key="1">
    <citation type="journal article" date="2020" name="Cell">
        <title>Large-Scale Comparative Analyses of Tick Genomes Elucidate Their Genetic Diversity and Vector Capacities.</title>
        <authorList>
            <consortium name="Tick Genome and Microbiome Consortium (TIGMIC)"/>
            <person name="Jia N."/>
            <person name="Wang J."/>
            <person name="Shi W."/>
            <person name="Du L."/>
            <person name="Sun Y."/>
            <person name="Zhan W."/>
            <person name="Jiang J.F."/>
            <person name="Wang Q."/>
            <person name="Zhang B."/>
            <person name="Ji P."/>
            <person name="Bell-Sakyi L."/>
            <person name="Cui X.M."/>
            <person name="Yuan T.T."/>
            <person name="Jiang B.G."/>
            <person name="Yang W.F."/>
            <person name="Lam T.T."/>
            <person name="Chang Q.C."/>
            <person name="Ding S.J."/>
            <person name="Wang X.J."/>
            <person name="Zhu J.G."/>
            <person name="Ruan X.D."/>
            <person name="Zhao L."/>
            <person name="Wei J.T."/>
            <person name="Ye R.Z."/>
            <person name="Que T.C."/>
            <person name="Du C.H."/>
            <person name="Zhou Y.H."/>
            <person name="Cheng J.X."/>
            <person name="Dai P.F."/>
            <person name="Guo W.B."/>
            <person name="Han X.H."/>
            <person name="Huang E.J."/>
            <person name="Li L.F."/>
            <person name="Wei W."/>
            <person name="Gao Y.C."/>
            <person name="Liu J.Z."/>
            <person name="Shao H.Z."/>
            <person name="Wang X."/>
            <person name="Wang C.C."/>
            <person name="Yang T.C."/>
            <person name="Huo Q.B."/>
            <person name="Li W."/>
            <person name="Chen H.Y."/>
            <person name="Chen S.E."/>
            <person name="Zhou L.G."/>
            <person name="Ni X.B."/>
            <person name="Tian J.H."/>
            <person name="Sheng Y."/>
            <person name="Liu T."/>
            <person name="Pan Y.S."/>
            <person name="Xia L.Y."/>
            <person name="Li J."/>
            <person name="Zhao F."/>
            <person name="Cao W.C."/>
        </authorList>
    </citation>
    <scope>NUCLEOTIDE SEQUENCE [LARGE SCALE GENOMIC DNA]</scope>
    <source>
        <strain evidence="19">HaeL-2018</strain>
    </source>
</reference>
<keyword evidence="20" id="KW-1185">Reference proteome</keyword>
<evidence type="ECO:0000256" key="14">
    <source>
        <dbReference type="ARBA" id="ARBA00043691"/>
    </source>
</evidence>
<accession>A0A9J6FUA3</accession>
<evidence type="ECO:0000256" key="3">
    <source>
        <dbReference type="ARBA" id="ARBA00012976"/>
    </source>
</evidence>
<keyword evidence="8" id="KW-0378">Hydrolase</keyword>
<dbReference type="EMBL" id="JABSTR010000003">
    <property type="protein sequence ID" value="KAH9365660.1"/>
    <property type="molecule type" value="Genomic_DNA"/>
</dbReference>
<evidence type="ECO:0000256" key="8">
    <source>
        <dbReference type="ARBA" id="ARBA00022801"/>
    </source>
</evidence>
<dbReference type="AlphaFoldDB" id="A0A9J6FUA3"/>